<accession>A0A346RNW0</accession>
<reference evidence="3 4" key="1">
    <citation type="journal article" date="2018" name="J. Invertebr. Pathol.">
        <title>Morphological, genetic and biological characterisation of a novel alphabaculovirus isolated from Cryptophlebia peltastica (Lepidoptera: Tortricidae).</title>
        <authorList>
            <person name="Marsberg T."/>
            <person name="Jukes M.D."/>
            <person name="Krejmer-Rabalska M."/>
            <person name="Rabalski L."/>
            <person name="Knox C.M."/>
            <person name="Moore S.D."/>
            <person name="Hill M.P."/>
            <person name="Szewczyk B."/>
        </authorList>
    </citation>
    <scope>NUCLEOTIDE SEQUENCE [LARGE SCALE GENOMIC DNA]</scope>
    <source>
        <strain evidence="3">SA</strain>
    </source>
</reference>
<organism evidence="3 4">
    <name type="scientific">Cryptophlebia peltastica nucleopolyhedrovirus</name>
    <dbReference type="NCBI Taxonomy" id="2304025"/>
    <lineage>
        <taxon>Viruses</taxon>
        <taxon>Viruses incertae sedis</taxon>
        <taxon>Naldaviricetes</taxon>
        <taxon>Lefavirales</taxon>
        <taxon>Baculoviridae</taxon>
        <taxon>Alphabaculovirus</taxon>
        <taxon>Alphabaculovirus crypeltasticae</taxon>
    </lineage>
</organism>
<dbReference type="InterPro" id="IPR007600">
    <property type="entry name" value="Baculo_PEP_N"/>
</dbReference>
<keyword evidence="4" id="KW-1185">Reference proteome</keyword>
<feature type="domain" description="Baculovirus polyhedron envelope protein PEP N-terminal" evidence="1">
    <location>
        <begin position="11"/>
        <end position="92"/>
    </location>
</feature>
<dbReference type="GeneID" id="65102210"/>
<dbReference type="GO" id="GO:0005198">
    <property type="term" value="F:structural molecule activity"/>
    <property type="evidence" value="ECO:0007669"/>
    <property type="project" value="InterPro"/>
</dbReference>
<proteinExistence type="predicted"/>
<sequence length="304" mass="33523">MSVSIKKVQDYGVPVLVDPVTWTAWVGADEVLNVLRLPSSVLQSIPLRHKKCWLDFRGGFNPNNNCNVSCRWDTGKLFIDLYGLGLLCGRVNSSLSDYLMTQFVGEIYRDYAPDVLPQPQPPLPFPVPPQPPVPPPGNLPLELLERLNRQSDLIINALSQLSISNSNQHLEITNQLNAIRLQNVTITGQLTSILDILENQLGNVTSELNRLLTELDGRFDSFVNTLNSALSALQDSVRNELTTINSILSNLTSTVTNLNSTLTNLLQAISNLNLGDLSNEIESISTTVDQILSILTPEIQSKKA</sequence>
<name>A0A346RNW0_9ABAC</name>
<dbReference type="GO" id="GO:0019028">
    <property type="term" value="C:viral capsid"/>
    <property type="evidence" value="ECO:0007669"/>
    <property type="project" value="InterPro"/>
</dbReference>
<dbReference type="Proteomes" id="UP000500845">
    <property type="component" value="Segment"/>
</dbReference>
<dbReference type="Pfam" id="PF04512">
    <property type="entry name" value="Baculo_PEP_N"/>
    <property type="match status" value="1"/>
</dbReference>
<dbReference type="RefSeq" id="YP_010086965.1">
    <property type="nucleotide sequence ID" value="NC_055500.1"/>
</dbReference>
<evidence type="ECO:0000313" key="4">
    <source>
        <dbReference type="Proteomes" id="UP000500845"/>
    </source>
</evidence>
<dbReference type="KEGG" id="vg:65102210"/>
<evidence type="ECO:0000259" key="1">
    <source>
        <dbReference type="Pfam" id="PF04512"/>
    </source>
</evidence>
<dbReference type="InterPro" id="IPR007601">
    <property type="entry name" value="Baculo_PEP_C"/>
</dbReference>
<dbReference type="EMBL" id="MH394321">
    <property type="protein sequence ID" value="AXS67757.1"/>
    <property type="molecule type" value="Genomic_DNA"/>
</dbReference>
<evidence type="ECO:0000313" key="3">
    <source>
        <dbReference type="EMBL" id="AXS67757.1"/>
    </source>
</evidence>
<evidence type="ECO:0000259" key="2">
    <source>
        <dbReference type="Pfam" id="PF04513"/>
    </source>
</evidence>
<protein>
    <submittedName>
        <fullName evidence="3">Calyx/pep</fullName>
    </submittedName>
</protein>
<feature type="domain" description="Baculovirus polyhedron envelope protein PEP C-terminal" evidence="2">
    <location>
        <begin position="155"/>
        <end position="294"/>
    </location>
</feature>
<dbReference type="Pfam" id="PF04513">
    <property type="entry name" value="Baculo_PEP_C"/>
    <property type="match status" value="1"/>
</dbReference>
<dbReference type="GO" id="GO:0019031">
    <property type="term" value="C:viral envelope"/>
    <property type="evidence" value="ECO:0007669"/>
    <property type="project" value="InterPro"/>
</dbReference>